<dbReference type="RefSeq" id="XP_003958966.1">
    <property type="nucleotide sequence ID" value="XM_003958917.1"/>
</dbReference>
<keyword evidence="3 5" id="KW-0677">Repeat</keyword>
<protein>
    <recommendedName>
        <fullName evidence="5">Coronin</fullName>
    </recommendedName>
</protein>
<comment type="similarity">
    <text evidence="1 5">Belongs to the WD repeat coronin family.</text>
</comment>
<dbReference type="SMART" id="SM00320">
    <property type="entry name" value="WD40"/>
    <property type="match status" value="4"/>
</dbReference>
<keyword evidence="9" id="KW-1185">Reference proteome</keyword>
<evidence type="ECO:0000259" key="7">
    <source>
        <dbReference type="SMART" id="SM01166"/>
    </source>
</evidence>
<feature type="repeat" description="WD" evidence="4">
    <location>
        <begin position="173"/>
        <end position="214"/>
    </location>
</feature>
<dbReference type="HOGENOM" id="CLU_026859_3_2_1"/>
<proteinExistence type="inferred from homology"/>
<sequence>MNSRFGRISKYKNVFSQIGSKKTHYDNVKITNSVWDTNVIKANGMFLSIIWNSFGSFAVLPISESGKCPDVMPLFTGHKGNVLDIDFDPFDDYKISSCSEDKSIAIWQIPKDYSIRSKRFKFKGIQPTARLTGHEKKVGHVLYNPVIQDLLASSSFDQTVKIWDISTGETLHTLQHDEVVLSLSFSYDGNYLATLSRNRILRVWDIRNGTVISQGEAHEGVKSQRVIWLGNSNRLATTGFSNLSYRQIGIWNAFNIEDGPIKKFYSIDQSSGILMPFYDNGNKILYVVGKGDGSIRYYEFQNDELFLLSEIYFIESQRGFAVSPKSHVNVKENEILKGYKTVLDKAIEPISFYVPRWSKEFQYDIYPDCPFTKKPALTVAEWRMGKTVEGPILFSMKSLYDDSEPSLYPARKETENKAKILKDPTTSAAINQVQESKDVRKESTTETEAEPSPQPTSITNLTKTSPSSKNTLLQDIKRELAEIPSLICRLDDSIAKLRDLNLSEKHQATLITRLDRSIDQYVSKNTR</sequence>
<evidence type="ECO:0000256" key="1">
    <source>
        <dbReference type="ARBA" id="ARBA00009482"/>
    </source>
</evidence>
<feature type="compositionally biased region" description="Polar residues" evidence="6">
    <location>
        <begin position="424"/>
        <end position="434"/>
    </location>
</feature>
<dbReference type="SMART" id="SM01166">
    <property type="entry name" value="DUF1899"/>
    <property type="match status" value="1"/>
</dbReference>
<evidence type="ECO:0000256" key="4">
    <source>
        <dbReference type="PROSITE-ProRule" id="PRU00221"/>
    </source>
</evidence>
<evidence type="ECO:0000256" key="6">
    <source>
        <dbReference type="SAM" id="MobiDB-lite"/>
    </source>
</evidence>
<dbReference type="GO" id="GO:0007015">
    <property type="term" value="P:actin filament organization"/>
    <property type="evidence" value="ECO:0007669"/>
    <property type="project" value="TreeGrafter"/>
</dbReference>
<dbReference type="GO" id="GO:0051015">
    <property type="term" value="F:actin filament binding"/>
    <property type="evidence" value="ECO:0007669"/>
    <property type="project" value="TreeGrafter"/>
</dbReference>
<dbReference type="GO" id="GO:0005737">
    <property type="term" value="C:cytoplasm"/>
    <property type="evidence" value="ECO:0007669"/>
    <property type="project" value="UniProtKB-ARBA"/>
</dbReference>
<dbReference type="PROSITE" id="PS50294">
    <property type="entry name" value="WD_REPEATS_REGION"/>
    <property type="match status" value="3"/>
</dbReference>
<dbReference type="InterPro" id="IPR015505">
    <property type="entry name" value="Coronin"/>
</dbReference>
<gene>
    <name evidence="8" type="primary">KAFR0I00500</name>
    <name evidence="8" type="ORF">KAFR_0I00500</name>
</gene>
<dbReference type="EMBL" id="HE650829">
    <property type="protein sequence ID" value="CCF59831.1"/>
    <property type="molecule type" value="Genomic_DNA"/>
</dbReference>
<feature type="compositionally biased region" description="Polar residues" evidence="6">
    <location>
        <begin position="458"/>
        <end position="469"/>
    </location>
</feature>
<accession>H2AZN1</accession>
<dbReference type="Pfam" id="PF16300">
    <property type="entry name" value="WD40_4"/>
    <property type="match status" value="1"/>
</dbReference>
<dbReference type="InParanoid" id="H2AZN1"/>
<evidence type="ECO:0000256" key="2">
    <source>
        <dbReference type="ARBA" id="ARBA00022574"/>
    </source>
</evidence>
<dbReference type="InterPro" id="IPR020472">
    <property type="entry name" value="WD40_PAC1"/>
</dbReference>
<dbReference type="InterPro" id="IPR019775">
    <property type="entry name" value="WD40_repeat_CS"/>
</dbReference>
<dbReference type="InterPro" id="IPR001680">
    <property type="entry name" value="WD40_rpt"/>
</dbReference>
<feature type="repeat" description="WD" evidence="4">
    <location>
        <begin position="131"/>
        <end position="173"/>
    </location>
</feature>
<dbReference type="Pfam" id="PF08953">
    <property type="entry name" value="DUF1899"/>
    <property type="match status" value="1"/>
</dbReference>
<name>H2AZN1_KAZAF</name>
<dbReference type="Proteomes" id="UP000005220">
    <property type="component" value="Chromosome 9"/>
</dbReference>
<dbReference type="InterPro" id="IPR015943">
    <property type="entry name" value="WD40/YVTN_repeat-like_dom_sf"/>
</dbReference>
<dbReference type="AlphaFoldDB" id="H2AZN1"/>
<dbReference type="PRINTS" id="PR00320">
    <property type="entry name" value="GPROTEINBRPT"/>
</dbReference>
<reference evidence="8 9" key="1">
    <citation type="journal article" date="2011" name="Proc. Natl. Acad. Sci. U.S.A.">
        <title>Evolutionary erosion of yeast sex chromosomes by mating-type switching accidents.</title>
        <authorList>
            <person name="Gordon J.L."/>
            <person name="Armisen D."/>
            <person name="Proux-Wera E."/>
            <person name="Oheigeartaigh S.S."/>
            <person name="Byrne K.P."/>
            <person name="Wolfe K.H."/>
        </authorList>
    </citation>
    <scope>NUCLEOTIDE SEQUENCE [LARGE SCALE GENOMIC DNA]</scope>
    <source>
        <strain evidence="9">ATCC 22294 / BCRC 22015 / CBS 2517 / CECT 1963 / NBRC 1671 / NRRL Y-8276</strain>
    </source>
</reference>
<dbReference type="PROSITE" id="PS00678">
    <property type="entry name" value="WD_REPEATS_1"/>
    <property type="match status" value="2"/>
</dbReference>
<dbReference type="SUPFAM" id="SSF50978">
    <property type="entry name" value="WD40 repeat-like"/>
    <property type="match status" value="1"/>
</dbReference>
<organism evidence="8 9">
    <name type="scientific">Kazachstania africana (strain ATCC 22294 / BCRC 22015 / CBS 2517 / CECT 1963 / NBRC 1671 / NRRL Y-8276)</name>
    <name type="common">Yeast</name>
    <name type="synonym">Kluyveromyces africanus</name>
    <dbReference type="NCBI Taxonomy" id="1071382"/>
    <lineage>
        <taxon>Eukaryota</taxon>
        <taxon>Fungi</taxon>
        <taxon>Dikarya</taxon>
        <taxon>Ascomycota</taxon>
        <taxon>Saccharomycotina</taxon>
        <taxon>Saccharomycetes</taxon>
        <taxon>Saccharomycetales</taxon>
        <taxon>Saccharomycetaceae</taxon>
        <taxon>Kazachstania</taxon>
    </lineage>
</organism>
<dbReference type="Gene3D" id="2.130.10.10">
    <property type="entry name" value="YVTN repeat-like/Quinoprotein amine dehydrogenase"/>
    <property type="match status" value="1"/>
</dbReference>
<dbReference type="InterPro" id="IPR036322">
    <property type="entry name" value="WD40_repeat_dom_sf"/>
</dbReference>
<dbReference type="SMART" id="SM01167">
    <property type="entry name" value="DUF1900"/>
    <property type="match status" value="1"/>
</dbReference>
<evidence type="ECO:0000313" key="9">
    <source>
        <dbReference type="Proteomes" id="UP000005220"/>
    </source>
</evidence>
<dbReference type="PROSITE" id="PS50082">
    <property type="entry name" value="WD_REPEATS_2"/>
    <property type="match status" value="3"/>
</dbReference>
<feature type="repeat" description="WD" evidence="4">
    <location>
        <begin position="75"/>
        <end position="117"/>
    </location>
</feature>
<dbReference type="PANTHER" id="PTHR10856:SF0">
    <property type="entry name" value="CORONIN"/>
    <property type="match status" value="1"/>
</dbReference>
<dbReference type="OrthoDB" id="1850764at2759"/>
<dbReference type="STRING" id="1071382.H2AZN1"/>
<dbReference type="Pfam" id="PF00400">
    <property type="entry name" value="WD40"/>
    <property type="match status" value="3"/>
</dbReference>
<evidence type="ECO:0000256" key="5">
    <source>
        <dbReference type="RuleBase" id="RU280818"/>
    </source>
</evidence>
<dbReference type="GeneID" id="13883468"/>
<feature type="compositionally biased region" description="Basic and acidic residues" evidence="6">
    <location>
        <begin position="435"/>
        <end position="444"/>
    </location>
</feature>
<dbReference type="KEGG" id="kaf:KAFR_0I00500"/>
<dbReference type="InterPro" id="IPR015048">
    <property type="entry name" value="DUF1899"/>
</dbReference>
<evidence type="ECO:0000313" key="8">
    <source>
        <dbReference type="EMBL" id="CCF59831.1"/>
    </source>
</evidence>
<feature type="region of interest" description="Disordered" evidence="6">
    <location>
        <begin position="422"/>
        <end position="469"/>
    </location>
</feature>
<dbReference type="eggNOG" id="KOG0303">
    <property type="taxonomic scope" value="Eukaryota"/>
</dbReference>
<feature type="domain" description="DUF1899" evidence="7">
    <location>
        <begin position="4"/>
        <end position="66"/>
    </location>
</feature>
<keyword evidence="2 4" id="KW-0853">WD repeat</keyword>
<evidence type="ECO:0000256" key="3">
    <source>
        <dbReference type="ARBA" id="ARBA00022737"/>
    </source>
</evidence>
<dbReference type="PANTHER" id="PTHR10856">
    <property type="entry name" value="CORONIN"/>
    <property type="match status" value="1"/>
</dbReference>